<dbReference type="AlphaFoldDB" id="A0A1M6RQJ6"/>
<evidence type="ECO:0000313" key="1">
    <source>
        <dbReference type="EMBL" id="SHK34608.1"/>
    </source>
</evidence>
<gene>
    <name evidence="1" type="ORF">SAMN05216369_1625</name>
</gene>
<sequence>MKKLFLIPTALVILLTATFVIGQNTRFSDPKTVIKEWRRFKVMRTPI</sequence>
<dbReference type="EMBL" id="FRAQ01000001">
    <property type="protein sequence ID" value="SHK34608.1"/>
    <property type="molecule type" value="Genomic_DNA"/>
</dbReference>
<proteinExistence type="predicted"/>
<organism evidence="1 2">
    <name type="scientific">Marinobacter antarcticus</name>
    <dbReference type="NCBI Taxonomy" id="564117"/>
    <lineage>
        <taxon>Bacteria</taxon>
        <taxon>Pseudomonadati</taxon>
        <taxon>Pseudomonadota</taxon>
        <taxon>Gammaproteobacteria</taxon>
        <taxon>Pseudomonadales</taxon>
        <taxon>Marinobacteraceae</taxon>
        <taxon>Marinobacter</taxon>
    </lineage>
</organism>
<protein>
    <submittedName>
        <fullName evidence="1">Deoxyribonuclease-1</fullName>
    </submittedName>
</protein>
<name>A0A1M6RQJ6_9GAMM</name>
<accession>A0A1M6RQJ6</accession>
<keyword evidence="2" id="KW-1185">Reference proteome</keyword>
<dbReference type="Proteomes" id="UP000184497">
    <property type="component" value="Unassembled WGS sequence"/>
</dbReference>
<evidence type="ECO:0000313" key="2">
    <source>
        <dbReference type="Proteomes" id="UP000184497"/>
    </source>
</evidence>
<reference evidence="2" key="1">
    <citation type="submission" date="2016-11" db="EMBL/GenBank/DDBJ databases">
        <authorList>
            <person name="Varghese N."/>
            <person name="Submissions S."/>
        </authorList>
    </citation>
    <scope>NUCLEOTIDE SEQUENCE [LARGE SCALE GENOMIC DNA]</scope>
    <source>
        <strain evidence="2">CGMCC 1.10835</strain>
    </source>
</reference>